<evidence type="ECO:0000313" key="3">
    <source>
        <dbReference type="RefSeq" id="XP_022252768.1"/>
    </source>
</evidence>
<organism evidence="2 3">
    <name type="scientific">Limulus polyphemus</name>
    <name type="common">Atlantic horseshoe crab</name>
    <dbReference type="NCBI Taxonomy" id="6850"/>
    <lineage>
        <taxon>Eukaryota</taxon>
        <taxon>Metazoa</taxon>
        <taxon>Ecdysozoa</taxon>
        <taxon>Arthropoda</taxon>
        <taxon>Chelicerata</taxon>
        <taxon>Merostomata</taxon>
        <taxon>Xiphosura</taxon>
        <taxon>Limulidae</taxon>
        <taxon>Limulus</taxon>
    </lineage>
</organism>
<accession>A0ABM1TA62</accession>
<keyword evidence="1" id="KW-0812">Transmembrane</keyword>
<feature type="transmembrane region" description="Helical" evidence="1">
    <location>
        <begin position="97"/>
        <end position="121"/>
    </location>
</feature>
<proteinExistence type="predicted"/>
<dbReference type="GeneID" id="111088098"/>
<gene>
    <name evidence="3" type="primary">LOC111088098</name>
</gene>
<reference evidence="3" key="1">
    <citation type="submission" date="2025-08" db="UniProtKB">
        <authorList>
            <consortium name="RefSeq"/>
        </authorList>
    </citation>
    <scope>IDENTIFICATION</scope>
    <source>
        <tissue evidence="3">Muscle</tissue>
    </source>
</reference>
<keyword evidence="1" id="KW-0472">Membrane</keyword>
<keyword evidence="2" id="KW-1185">Reference proteome</keyword>
<name>A0ABM1TA62_LIMPO</name>
<evidence type="ECO:0000313" key="2">
    <source>
        <dbReference type="Proteomes" id="UP000694941"/>
    </source>
</evidence>
<keyword evidence="1" id="KW-1133">Transmembrane helix</keyword>
<protein>
    <submittedName>
        <fullName evidence="3">Uncharacterized protein LOC111088098</fullName>
    </submittedName>
</protein>
<evidence type="ECO:0000256" key="1">
    <source>
        <dbReference type="SAM" id="Phobius"/>
    </source>
</evidence>
<dbReference type="RefSeq" id="XP_022252768.1">
    <property type="nucleotide sequence ID" value="XM_022397060.1"/>
</dbReference>
<dbReference type="Proteomes" id="UP000694941">
    <property type="component" value="Unplaced"/>
</dbReference>
<sequence length="152" mass="16661">MTVSFCLDKCPPVDCSSDVTQNLNKKRRRSTSAADTSILELQAGDVINDVIMESDLFTVMSSKSASSMGQRARTFNVRSDPIAEVTEKGFCLTRATVITAAVVVCILQVALVCFCILHLVFNRKSRGYPSSTRQIISRGSTTSNMKLFNNKP</sequence>